<reference evidence="2 3" key="1">
    <citation type="submission" date="2018-07" db="EMBL/GenBank/DDBJ databases">
        <title>Dyella monticola sp. nov. and Dyella psychrodurans sp. nov. isolated from monsoon evergreen broad-leaved forest soil of Dinghu Mountain, China.</title>
        <authorList>
            <person name="Gao Z."/>
            <person name="Qiu L."/>
        </authorList>
    </citation>
    <scope>NUCLEOTIDE SEQUENCE [LARGE SCALE GENOMIC DNA]</scope>
    <source>
        <strain evidence="2 3">4MSK11</strain>
    </source>
</reference>
<dbReference type="AlphaFoldDB" id="A0A370X0P1"/>
<dbReference type="RefSeq" id="WP_115479133.1">
    <property type="nucleotide sequence ID" value="NZ_QRBF01000006.1"/>
</dbReference>
<feature type="region of interest" description="Disordered" evidence="1">
    <location>
        <begin position="91"/>
        <end position="113"/>
    </location>
</feature>
<evidence type="ECO:0000256" key="1">
    <source>
        <dbReference type="SAM" id="MobiDB-lite"/>
    </source>
</evidence>
<evidence type="ECO:0000313" key="3">
    <source>
        <dbReference type="Proteomes" id="UP000255334"/>
    </source>
</evidence>
<comment type="caution">
    <text evidence="2">The sequence shown here is derived from an EMBL/GenBank/DDBJ whole genome shotgun (WGS) entry which is preliminary data.</text>
</comment>
<protein>
    <submittedName>
        <fullName evidence="2">DUF2251 domain-containing protein</fullName>
    </submittedName>
</protein>
<dbReference type="OrthoDB" id="5679620at2"/>
<accession>A0A370X0P1</accession>
<keyword evidence="3" id="KW-1185">Reference proteome</keyword>
<organism evidence="2 3">
    <name type="scientific">Dyella psychrodurans</name>
    <dbReference type="NCBI Taxonomy" id="1927960"/>
    <lineage>
        <taxon>Bacteria</taxon>
        <taxon>Pseudomonadati</taxon>
        <taxon>Pseudomonadota</taxon>
        <taxon>Gammaproteobacteria</taxon>
        <taxon>Lysobacterales</taxon>
        <taxon>Rhodanobacteraceae</taxon>
        <taxon>Dyella</taxon>
    </lineage>
</organism>
<sequence length="113" mass="12634">MTNNDIFESQVNSDGSRAGVYEHDDDVGYFYLYDLTRTEGQKVTAAIRVSVGPFRYSLDDLAIRWSGNERFVGLFIKNQLCAVFDAKSHEAFGGESEHSGSIPESIKNTFKTP</sequence>
<dbReference type="EMBL" id="QRBF01000006">
    <property type="protein sequence ID" value="RDS81978.1"/>
    <property type="molecule type" value="Genomic_DNA"/>
</dbReference>
<gene>
    <name evidence="2" type="ORF">DWU99_16325</name>
</gene>
<name>A0A370X0P1_9GAMM</name>
<dbReference type="Proteomes" id="UP000255334">
    <property type="component" value="Unassembled WGS sequence"/>
</dbReference>
<evidence type="ECO:0000313" key="2">
    <source>
        <dbReference type="EMBL" id="RDS81978.1"/>
    </source>
</evidence>
<proteinExistence type="predicted"/>